<dbReference type="InterPro" id="IPR036322">
    <property type="entry name" value="WD40_repeat_dom_sf"/>
</dbReference>
<dbReference type="PANTHER" id="PTHR19924:SF26">
    <property type="entry name" value="U3 SMALL NUCLEOLAR RNA-ASSOCIATED PROTEIN 15 HOMOLOG"/>
    <property type="match status" value="1"/>
</dbReference>
<comment type="caution">
    <text evidence="8">The sequence shown here is derived from an EMBL/GenBank/DDBJ whole genome shotgun (WGS) entry which is preliminary data.</text>
</comment>
<evidence type="ECO:0000256" key="5">
    <source>
        <dbReference type="ARBA" id="ARBA00023242"/>
    </source>
</evidence>
<dbReference type="GO" id="GO:0045943">
    <property type="term" value="P:positive regulation of transcription by RNA polymerase I"/>
    <property type="evidence" value="ECO:0007669"/>
    <property type="project" value="TreeGrafter"/>
</dbReference>
<reference evidence="8 9" key="1">
    <citation type="journal article" date="2018" name="BMC Genomics">
        <title>Genomic evidence for intraspecific hybridization in a clonal and extremely halotolerant yeast.</title>
        <authorList>
            <person name="Gostincar C."/>
            <person name="Stajich J.E."/>
            <person name="Zupancic J."/>
            <person name="Zalar P."/>
            <person name="Gunde-Cimerman N."/>
        </authorList>
    </citation>
    <scope>NUCLEOTIDE SEQUENCE [LARGE SCALE GENOMIC DNA]</scope>
    <source>
        <strain evidence="8 9">EXF-6656</strain>
    </source>
</reference>
<dbReference type="Gene3D" id="2.130.10.10">
    <property type="entry name" value="YVTN repeat-like/Quinoprotein amine dehydrogenase"/>
    <property type="match status" value="2"/>
</dbReference>
<dbReference type="Pfam" id="PF09384">
    <property type="entry name" value="UTP15_C"/>
    <property type="match status" value="1"/>
</dbReference>
<evidence type="ECO:0000256" key="6">
    <source>
        <dbReference type="PROSITE-ProRule" id="PRU00221"/>
    </source>
</evidence>
<dbReference type="EMBL" id="QWIJ01000187">
    <property type="protein sequence ID" value="RMX86045.1"/>
    <property type="molecule type" value="Genomic_DNA"/>
</dbReference>
<feature type="repeat" description="WD" evidence="6">
    <location>
        <begin position="214"/>
        <end position="256"/>
    </location>
</feature>
<evidence type="ECO:0000259" key="7">
    <source>
        <dbReference type="Pfam" id="PF09384"/>
    </source>
</evidence>
<feature type="repeat" description="WD" evidence="6">
    <location>
        <begin position="299"/>
        <end position="340"/>
    </location>
</feature>
<keyword evidence="5" id="KW-0539">Nucleus</keyword>
<keyword evidence="2" id="KW-0698">rRNA processing</keyword>
<gene>
    <name evidence="8" type="ORF">D0869_03381</name>
</gene>
<accession>A0A3M6X5C9</accession>
<sequence>MRLILLGLTFANPRYTASTSSQSPCNKLSGVATALRLAQYMAAEVQPLPPVRAAPGPAPLTADQAYWRTFKNQLLLPSPHNAGVTSITTPAHNPNGPQPDSFVVTSGGRVQIYSTKTRKLIKTISRFGVDDTARSGVLRRDGRILLAGGESGVMQAFDTSSRAILRQWRGKDAHQTAVRVVRWNPSVLTEFMSASDDRTVRVWDLTEDTPKWTGIGHEDYVRCGCWLPGQDGMVVTGSYDQSVRVWDTRQAANNRATMVFKFPDIVEDLLPLSSSMVAVAAGNEVTILNLIAGRAEHIIRSHQKTVTALSTSQNGARLLTAGLDGHVKVHNTTSWEVVAGFKYPSPILSLSLITTTTSSTTAPGGGSKESTDRHLAVGLQTGLLSLRTRLAGAEKSKSREKEKRMAALLEGTADEYERKQKKRDLRQGIRARDRGKDFRGEGADIVITGNERSRTKKLKPWQSCLRKGEYKRSLDLVLTPSSSSSKGQNGGSEDAGASKDDILTCLTALHHRSALRTALANRPPHALLPLLHFLLKQINSPRFVGLGTLVLGNLLDLYAPKFAKWQDGSSGDEEDEDVDEESAREVLRLLGRVQRRVRSAADLAGQAVATVGVLDLLAAG</sequence>
<evidence type="ECO:0000256" key="1">
    <source>
        <dbReference type="ARBA" id="ARBA00004604"/>
    </source>
</evidence>
<evidence type="ECO:0000313" key="8">
    <source>
        <dbReference type="EMBL" id="RMX86045.1"/>
    </source>
</evidence>
<evidence type="ECO:0000313" key="9">
    <source>
        <dbReference type="Proteomes" id="UP000281245"/>
    </source>
</evidence>
<evidence type="ECO:0000256" key="3">
    <source>
        <dbReference type="ARBA" id="ARBA00022574"/>
    </source>
</evidence>
<name>A0A3M6X5C9_HORWE</name>
<dbReference type="SUPFAM" id="SSF50978">
    <property type="entry name" value="WD40 repeat-like"/>
    <property type="match status" value="1"/>
</dbReference>
<organism evidence="8 9">
    <name type="scientific">Hortaea werneckii</name>
    <name type="common">Black yeast</name>
    <name type="synonym">Cladosporium werneckii</name>
    <dbReference type="NCBI Taxonomy" id="91943"/>
    <lineage>
        <taxon>Eukaryota</taxon>
        <taxon>Fungi</taxon>
        <taxon>Dikarya</taxon>
        <taxon>Ascomycota</taxon>
        <taxon>Pezizomycotina</taxon>
        <taxon>Dothideomycetes</taxon>
        <taxon>Dothideomycetidae</taxon>
        <taxon>Mycosphaerellales</taxon>
        <taxon>Teratosphaeriaceae</taxon>
        <taxon>Hortaea</taxon>
    </lineage>
</organism>
<proteinExistence type="predicted"/>
<dbReference type="GO" id="GO:0005730">
    <property type="term" value="C:nucleolus"/>
    <property type="evidence" value="ECO:0007669"/>
    <property type="project" value="UniProtKB-SubCell"/>
</dbReference>
<dbReference type="GO" id="GO:0006364">
    <property type="term" value="P:rRNA processing"/>
    <property type="evidence" value="ECO:0007669"/>
    <property type="project" value="UniProtKB-KW"/>
</dbReference>
<dbReference type="PROSITE" id="PS50294">
    <property type="entry name" value="WD_REPEATS_REGION"/>
    <property type="match status" value="2"/>
</dbReference>
<dbReference type="VEuPathDB" id="FungiDB:BTJ68_09563"/>
<dbReference type="OrthoDB" id="431715at2759"/>
<dbReference type="SMART" id="SM00320">
    <property type="entry name" value="WD40"/>
    <property type="match status" value="5"/>
</dbReference>
<evidence type="ECO:0000256" key="2">
    <source>
        <dbReference type="ARBA" id="ARBA00022552"/>
    </source>
</evidence>
<keyword evidence="4" id="KW-0677">Repeat</keyword>
<dbReference type="PROSITE" id="PS00678">
    <property type="entry name" value="WD_REPEATS_1"/>
    <property type="match status" value="1"/>
</dbReference>
<dbReference type="AlphaFoldDB" id="A0A3M6X5C9"/>
<evidence type="ECO:0000256" key="4">
    <source>
        <dbReference type="ARBA" id="ARBA00022737"/>
    </source>
</evidence>
<dbReference type="Pfam" id="PF00400">
    <property type="entry name" value="WD40"/>
    <property type="match status" value="3"/>
</dbReference>
<protein>
    <recommendedName>
        <fullName evidence="7">U3 small nucleolar RNA-associated protein 15 C-terminal domain-containing protein</fullName>
    </recommendedName>
</protein>
<dbReference type="PROSITE" id="PS50082">
    <property type="entry name" value="WD_REPEATS_2"/>
    <property type="match status" value="3"/>
</dbReference>
<dbReference type="InterPro" id="IPR019775">
    <property type="entry name" value="WD40_repeat_CS"/>
</dbReference>
<keyword evidence="3 6" id="KW-0853">WD repeat</keyword>
<dbReference type="InterPro" id="IPR018983">
    <property type="entry name" value="U3_snoRNA-assocProt_15_C"/>
</dbReference>
<dbReference type="InterPro" id="IPR015943">
    <property type="entry name" value="WD40/YVTN_repeat-like_dom_sf"/>
</dbReference>
<dbReference type="Proteomes" id="UP000281245">
    <property type="component" value="Unassembled WGS sequence"/>
</dbReference>
<comment type="subcellular location">
    <subcellularLocation>
        <location evidence="1">Nucleus</location>
        <location evidence="1">Nucleolus</location>
    </subcellularLocation>
</comment>
<feature type="domain" description="U3 small nucleolar RNA-associated protein 15 C-terminal" evidence="7">
    <location>
        <begin position="438"/>
        <end position="617"/>
    </location>
</feature>
<dbReference type="InterPro" id="IPR001680">
    <property type="entry name" value="WD40_rpt"/>
</dbReference>
<feature type="repeat" description="WD" evidence="6">
    <location>
        <begin position="171"/>
        <end position="213"/>
    </location>
</feature>
<dbReference type="PANTHER" id="PTHR19924">
    <property type="entry name" value="UTP15 U3 SMALL NUCLEOLAR RNA-ASSOCIATED PROTEIN 15 FAMILY MEMBER"/>
    <property type="match status" value="1"/>
</dbReference>